<evidence type="ECO:0000256" key="4">
    <source>
        <dbReference type="ARBA" id="ARBA00022898"/>
    </source>
</evidence>
<evidence type="ECO:0000256" key="1">
    <source>
        <dbReference type="ARBA" id="ARBA00001933"/>
    </source>
</evidence>
<name>A0A0A2LRQ2_9FLAO</name>
<dbReference type="Gene3D" id="3.40.640.10">
    <property type="entry name" value="Type I PLP-dependent aspartate aminotransferase-like (Major domain)"/>
    <property type="match status" value="1"/>
</dbReference>
<dbReference type="Proteomes" id="UP000030129">
    <property type="component" value="Unassembled WGS sequence"/>
</dbReference>
<comment type="cofactor">
    <cofactor evidence="1 5">
        <name>pyridoxal 5'-phosphate</name>
        <dbReference type="ChEBI" id="CHEBI:597326"/>
    </cofactor>
</comment>
<dbReference type="GO" id="GO:0030170">
    <property type="term" value="F:pyridoxal phosphate binding"/>
    <property type="evidence" value="ECO:0007669"/>
    <property type="project" value="InterPro"/>
</dbReference>
<dbReference type="PANTHER" id="PTHR13693">
    <property type="entry name" value="CLASS II AMINOTRANSFERASE/8-AMINO-7-OXONONANOATE SYNTHASE"/>
    <property type="match status" value="1"/>
</dbReference>
<feature type="domain" description="Aminotransferase class I/classII large" evidence="6">
    <location>
        <begin position="46"/>
        <end position="390"/>
    </location>
</feature>
<evidence type="ECO:0000259" key="6">
    <source>
        <dbReference type="Pfam" id="PF00155"/>
    </source>
</evidence>
<gene>
    <name evidence="7" type="ORF">Q763_05840</name>
</gene>
<keyword evidence="8" id="KW-1185">Reference proteome</keyword>
<proteinExistence type="inferred from homology"/>
<keyword evidence="3" id="KW-0808">Transferase</keyword>
<dbReference type="STRING" id="1406840.Q763_05840"/>
<dbReference type="InterPro" id="IPR001917">
    <property type="entry name" value="Aminotrans_II_pyridoxalP_BS"/>
</dbReference>
<comment type="pathway">
    <text evidence="2">Lipid metabolism.</text>
</comment>
<accession>A0A0A2LRQ2</accession>
<evidence type="ECO:0000256" key="2">
    <source>
        <dbReference type="ARBA" id="ARBA00005189"/>
    </source>
</evidence>
<evidence type="ECO:0000256" key="3">
    <source>
        <dbReference type="ARBA" id="ARBA00022679"/>
    </source>
</evidence>
<reference evidence="7 8" key="1">
    <citation type="submission" date="2013-09" db="EMBL/GenBank/DDBJ databases">
        <authorList>
            <person name="Zeng Z."/>
            <person name="Chen C."/>
        </authorList>
    </citation>
    <scope>NUCLEOTIDE SEQUENCE [LARGE SCALE GENOMIC DNA]</scope>
    <source>
        <strain evidence="7 8">F44-8</strain>
    </source>
</reference>
<dbReference type="EMBL" id="JRLV01000005">
    <property type="protein sequence ID" value="KGO82614.1"/>
    <property type="molecule type" value="Genomic_DNA"/>
</dbReference>
<dbReference type="InterPro" id="IPR015422">
    <property type="entry name" value="PyrdxlP-dep_Trfase_small"/>
</dbReference>
<dbReference type="PROSITE" id="PS00599">
    <property type="entry name" value="AA_TRANSFER_CLASS_2"/>
    <property type="match status" value="1"/>
</dbReference>
<dbReference type="InterPro" id="IPR015421">
    <property type="entry name" value="PyrdxlP-dep_Trfase_major"/>
</dbReference>
<dbReference type="Pfam" id="PF00155">
    <property type="entry name" value="Aminotran_1_2"/>
    <property type="match status" value="1"/>
</dbReference>
<dbReference type="GO" id="GO:0016740">
    <property type="term" value="F:transferase activity"/>
    <property type="evidence" value="ECO:0007669"/>
    <property type="project" value="UniProtKB-KW"/>
</dbReference>
<comment type="caution">
    <text evidence="7">The sequence shown here is derived from an EMBL/GenBank/DDBJ whole genome shotgun (WGS) entry which is preliminary data.</text>
</comment>
<dbReference type="AlphaFoldDB" id="A0A0A2LRQ2"/>
<protein>
    <submittedName>
        <fullName evidence="7">8-amino-7-oxononanoate synthase</fullName>
    </submittedName>
</protein>
<dbReference type="InterPro" id="IPR004839">
    <property type="entry name" value="Aminotransferase_I/II_large"/>
</dbReference>
<keyword evidence="4 5" id="KW-0663">Pyridoxal phosphate</keyword>
<comment type="similarity">
    <text evidence="5">Belongs to the class-II pyridoxal-phosphate-dependent aminotransferase family.</text>
</comment>
<dbReference type="SUPFAM" id="SSF53383">
    <property type="entry name" value="PLP-dependent transferases"/>
    <property type="match status" value="1"/>
</dbReference>
<sequence length="421" mass="46769">MVKDLFDRIQKNKGPLGKWASQAEGYYVFPKLEGPLANRMMFHGKEVINWSINDYLGLGNHPEVRKTDAEAAIEYGAAYPMGARMMSGHTSVHEQLEQELAAFVQKESAYLLNFGYQGMVSIIDALVSKNDVIVYDVDSHACIIDGVRLHMGKRFTYKHNDVESLEKNLERATNMAETTGGGILVITEGVFGMRGQQGKLKEIVALKEKYNFRLLVDDAHGFGTLGKTGAGAGEEQECQDGIDVYFSTFAKSMASIGAFVAADKDVIDFLKYNLRSQMFAKSLPMILVKGALKRLDLLRTTPQLKDKLWENVNALQNGLKERGFNIGDTNTCVTPVYLEGSIPEAMVMVNDLRENYGIFLSIVVYPVIPKGIILLRMIPTATHTIEDINITLSAYEAIREKLLNGTYKKIAEQTTVDVSAE</sequence>
<dbReference type="eggNOG" id="COG0156">
    <property type="taxonomic scope" value="Bacteria"/>
</dbReference>
<dbReference type="InterPro" id="IPR050087">
    <property type="entry name" value="AON_synthase_class-II"/>
</dbReference>
<evidence type="ECO:0000313" key="8">
    <source>
        <dbReference type="Proteomes" id="UP000030129"/>
    </source>
</evidence>
<dbReference type="InterPro" id="IPR015424">
    <property type="entry name" value="PyrdxlP-dep_Trfase"/>
</dbReference>
<evidence type="ECO:0000256" key="5">
    <source>
        <dbReference type="RuleBase" id="RU003693"/>
    </source>
</evidence>
<dbReference type="RefSeq" id="WP_035132065.1">
    <property type="nucleotide sequence ID" value="NZ_JRLV01000005.1"/>
</dbReference>
<evidence type="ECO:0000313" key="7">
    <source>
        <dbReference type="EMBL" id="KGO82614.1"/>
    </source>
</evidence>
<organism evidence="7 8">
    <name type="scientific">Flavobacterium beibuense F44-8</name>
    <dbReference type="NCBI Taxonomy" id="1406840"/>
    <lineage>
        <taxon>Bacteria</taxon>
        <taxon>Pseudomonadati</taxon>
        <taxon>Bacteroidota</taxon>
        <taxon>Flavobacteriia</taxon>
        <taxon>Flavobacteriales</taxon>
        <taxon>Flavobacteriaceae</taxon>
        <taxon>Flavobacterium</taxon>
    </lineage>
</organism>
<dbReference type="Gene3D" id="3.90.1150.10">
    <property type="entry name" value="Aspartate Aminotransferase, domain 1"/>
    <property type="match status" value="1"/>
</dbReference>